<gene>
    <name evidence="1" type="ORF">TWF102_008575</name>
</gene>
<name>A0A7C8NL85_ORBOL</name>
<proteinExistence type="predicted"/>
<organism evidence="1 2">
    <name type="scientific">Orbilia oligospora</name>
    <name type="common">Nematode-trapping fungus</name>
    <name type="synonym">Arthrobotrys oligospora</name>
    <dbReference type="NCBI Taxonomy" id="2813651"/>
    <lineage>
        <taxon>Eukaryota</taxon>
        <taxon>Fungi</taxon>
        <taxon>Dikarya</taxon>
        <taxon>Ascomycota</taxon>
        <taxon>Pezizomycotina</taxon>
        <taxon>Orbiliomycetes</taxon>
        <taxon>Orbiliales</taxon>
        <taxon>Orbiliaceae</taxon>
        <taxon>Orbilia</taxon>
    </lineage>
</organism>
<reference evidence="1 2" key="1">
    <citation type="submission" date="2019-06" db="EMBL/GenBank/DDBJ databases">
        <authorList>
            <person name="Palmer J.M."/>
        </authorList>
    </citation>
    <scope>NUCLEOTIDE SEQUENCE [LARGE SCALE GENOMIC DNA]</scope>
    <source>
        <strain evidence="1 2">TWF102</strain>
    </source>
</reference>
<comment type="caution">
    <text evidence="1">The sequence shown here is derived from an EMBL/GenBank/DDBJ whole genome shotgun (WGS) entry which is preliminary data.</text>
</comment>
<evidence type="ECO:0000313" key="1">
    <source>
        <dbReference type="EMBL" id="KAF3092169.1"/>
    </source>
</evidence>
<protein>
    <submittedName>
        <fullName evidence="1">Uncharacterized protein</fullName>
    </submittedName>
</protein>
<dbReference type="EMBL" id="WIQW01000053">
    <property type="protein sequence ID" value="KAF3092169.1"/>
    <property type="molecule type" value="Genomic_DNA"/>
</dbReference>
<sequence length="114" mass="13209">MVPQALPRMLVFVSRISLPARAQFIRYLPSSFQRASPVRNNTGINHPITMQWHPKKTKKIYFYKSSKAKTLETDRIVAGERSSKGSWVDVTRRGPAVTNIKRITMYLKSYIRQN</sequence>
<dbReference type="AlphaFoldDB" id="A0A7C8NL85"/>
<accession>A0A7C8NL85</accession>
<evidence type="ECO:0000313" key="2">
    <source>
        <dbReference type="Proteomes" id="UP000475325"/>
    </source>
</evidence>
<dbReference type="Proteomes" id="UP000475325">
    <property type="component" value="Unassembled WGS sequence"/>
</dbReference>